<dbReference type="AlphaFoldDB" id="A0A6A4NDN8"/>
<accession>A0A6A4NDN8</accession>
<sequence length="58" mass="6882">MFASSLYVTLPIKLWLHQNSHRRPFHFLFRSIKGQCEVVMRHCIVPQFMGFGEDDKCV</sequence>
<dbReference type="Proteomes" id="UP000447434">
    <property type="component" value="Chromosome 20"/>
</dbReference>
<evidence type="ECO:0000313" key="1">
    <source>
        <dbReference type="EMBL" id="KAE9591786.1"/>
    </source>
</evidence>
<organism evidence="1 2">
    <name type="scientific">Lupinus albus</name>
    <name type="common">White lupine</name>
    <name type="synonym">Lupinus termis</name>
    <dbReference type="NCBI Taxonomy" id="3870"/>
    <lineage>
        <taxon>Eukaryota</taxon>
        <taxon>Viridiplantae</taxon>
        <taxon>Streptophyta</taxon>
        <taxon>Embryophyta</taxon>
        <taxon>Tracheophyta</taxon>
        <taxon>Spermatophyta</taxon>
        <taxon>Magnoliopsida</taxon>
        <taxon>eudicotyledons</taxon>
        <taxon>Gunneridae</taxon>
        <taxon>Pentapetalae</taxon>
        <taxon>rosids</taxon>
        <taxon>fabids</taxon>
        <taxon>Fabales</taxon>
        <taxon>Fabaceae</taxon>
        <taxon>Papilionoideae</taxon>
        <taxon>50 kb inversion clade</taxon>
        <taxon>genistoids sensu lato</taxon>
        <taxon>core genistoids</taxon>
        <taxon>Genisteae</taxon>
        <taxon>Lupinus</taxon>
    </lineage>
</organism>
<evidence type="ECO:0000313" key="2">
    <source>
        <dbReference type="Proteomes" id="UP000447434"/>
    </source>
</evidence>
<reference evidence="2" key="1">
    <citation type="journal article" date="2020" name="Nat. Commun.">
        <title>Genome sequence of the cluster root forming white lupin.</title>
        <authorList>
            <person name="Hufnagel B."/>
            <person name="Marques A."/>
            <person name="Soriano A."/>
            <person name="Marques L."/>
            <person name="Divol F."/>
            <person name="Doumas P."/>
            <person name="Sallet E."/>
            <person name="Mancinotti D."/>
            <person name="Carrere S."/>
            <person name="Marande W."/>
            <person name="Arribat S."/>
            <person name="Keller J."/>
            <person name="Huneau C."/>
            <person name="Blein T."/>
            <person name="Aime D."/>
            <person name="Laguerre M."/>
            <person name="Taylor J."/>
            <person name="Schubert V."/>
            <person name="Nelson M."/>
            <person name="Geu-Flores F."/>
            <person name="Crespi M."/>
            <person name="Gallardo-Guerrero K."/>
            <person name="Delaux P.-M."/>
            <person name="Salse J."/>
            <person name="Berges H."/>
            <person name="Guyot R."/>
            <person name="Gouzy J."/>
            <person name="Peret B."/>
        </authorList>
    </citation>
    <scope>NUCLEOTIDE SEQUENCE [LARGE SCALE GENOMIC DNA]</scope>
    <source>
        <strain evidence="2">cv. Amiga</strain>
    </source>
</reference>
<comment type="caution">
    <text evidence="1">The sequence shown here is derived from an EMBL/GenBank/DDBJ whole genome shotgun (WGS) entry which is preliminary data.</text>
</comment>
<name>A0A6A4NDN8_LUPAL</name>
<protein>
    <submittedName>
        <fullName evidence="1">Uncharacterized protein</fullName>
    </submittedName>
</protein>
<dbReference type="EMBL" id="WOCE01000020">
    <property type="protein sequence ID" value="KAE9591786.1"/>
    <property type="molecule type" value="Genomic_DNA"/>
</dbReference>
<keyword evidence="2" id="KW-1185">Reference proteome</keyword>
<proteinExistence type="predicted"/>
<gene>
    <name evidence="1" type="ORF">Lalb_Chr20g0122391</name>
</gene>